<dbReference type="InterPro" id="IPR013815">
    <property type="entry name" value="ATP_grasp_subdomain_1"/>
</dbReference>
<dbReference type="GO" id="GO:0008716">
    <property type="term" value="F:D-alanine-D-alanine ligase activity"/>
    <property type="evidence" value="ECO:0007669"/>
    <property type="project" value="UniProtKB-UniRule"/>
</dbReference>
<dbReference type="Gene3D" id="3.30.470.20">
    <property type="entry name" value="ATP-grasp fold, B domain"/>
    <property type="match status" value="1"/>
</dbReference>
<dbReference type="SUPFAM" id="SSF52440">
    <property type="entry name" value="PreATP-grasp domain"/>
    <property type="match status" value="1"/>
</dbReference>
<evidence type="ECO:0000256" key="9">
    <source>
        <dbReference type="ARBA" id="ARBA00022840"/>
    </source>
</evidence>
<dbReference type="EC" id="6.3.2.4" evidence="5 14"/>
<comment type="similarity">
    <text evidence="4 14">Belongs to the D-alanine--D-alanine ligase family.</text>
</comment>
<evidence type="ECO:0000256" key="8">
    <source>
        <dbReference type="ARBA" id="ARBA00022741"/>
    </source>
</evidence>
<evidence type="ECO:0000313" key="17">
    <source>
        <dbReference type="EMBL" id="SMC09882.1"/>
    </source>
</evidence>
<evidence type="ECO:0000256" key="13">
    <source>
        <dbReference type="ARBA" id="ARBA00047614"/>
    </source>
</evidence>
<dbReference type="Proteomes" id="UP000192602">
    <property type="component" value="Unassembled WGS sequence"/>
</dbReference>
<dbReference type="GO" id="GO:0009252">
    <property type="term" value="P:peptidoglycan biosynthetic process"/>
    <property type="evidence" value="ECO:0007669"/>
    <property type="project" value="UniProtKB-UniRule"/>
</dbReference>
<dbReference type="GO" id="GO:0005737">
    <property type="term" value="C:cytoplasm"/>
    <property type="evidence" value="ECO:0007669"/>
    <property type="project" value="UniProtKB-SubCell"/>
</dbReference>
<keyword evidence="7 14" id="KW-0436">Ligase</keyword>
<evidence type="ECO:0000256" key="2">
    <source>
        <dbReference type="ARBA" id="ARBA00001946"/>
    </source>
</evidence>
<keyword evidence="18" id="KW-1185">Reference proteome</keyword>
<accession>A0A1W1WUK9</accession>
<dbReference type="HAMAP" id="MF_00047">
    <property type="entry name" value="Dala_Dala_lig"/>
    <property type="match status" value="1"/>
</dbReference>
<dbReference type="Pfam" id="PF01820">
    <property type="entry name" value="Dala_Dala_lig_N"/>
    <property type="match status" value="1"/>
</dbReference>
<dbReference type="GO" id="GO:0071555">
    <property type="term" value="P:cell wall organization"/>
    <property type="evidence" value="ECO:0007669"/>
    <property type="project" value="UniProtKB-KW"/>
</dbReference>
<reference evidence="18" key="1">
    <citation type="submission" date="2017-04" db="EMBL/GenBank/DDBJ databases">
        <authorList>
            <person name="Varghese N."/>
            <person name="Submissions S."/>
        </authorList>
    </citation>
    <scope>NUCLEOTIDE SEQUENCE [LARGE SCALE GENOMIC DNA]</scope>
    <source>
        <strain evidence="18">DSM 16512</strain>
    </source>
</reference>
<dbReference type="OrthoDB" id="9813261at2"/>
<evidence type="ECO:0000256" key="14">
    <source>
        <dbReference type="HAMAP-Rule" id="MF_00047"/>
    </source>
</evidence>
<evidence type="ECO:0000313" key="18">
    <source>
        <dbReference type="Proteomes" id="UP000192602"/>
    </source>
</evidence>
<comment type="function">
    <text evidence="14">Cell wall formation.</text>
</comment>
<evidence type="ECO:0000256" key="5">
    <source>
        <dbReference type="ARBA" id="ARBA00012216"/>
    </source>
</evidence>
<gene>
    <name evidence="14" type="primary">ddl</name>
    <name evidence="17" type="ORF">SAMN05660197_1704</name>
</gene>
<evidence type="ECO:0000256" key="15">
    <source>
        <dbReference type="PROSITE-ProRule" id="PRU00409"/>
    </source>
</evidence>
<evidence type="ECO:0000256" key="12">
    <source>
        <dbReference type="ARBA" id="ARBA00023316"/>
    </source>
</evidence>
<dbReference type="PROSITE" id="PS50975">
    <property type="entry name" value="ATP_GRASP"/>
    <property type="match status" value="1"/>
</dbReference>
<sequence>MQFGVIFGGVSYEHEISIVSAIALKDIIEAEFIFIDKKRDFYLIDKSKLKSKLFSSGEYTKMPKLELKKGGFYQKGLLKEKRVEFDVAINLVHGGDGEDGKLASLLEFFAIPYIGPRIEGSVVSYNKLLTKLYLYHLGINTLDFQLLHKEKIEPLKFDYPVIIKPCHLGSSIGVSVVRDESELSYALDVAFEFDNEVIIEPFIEGVKEYNLAGCKAGNFYLSKIEEPVKGEFLDFEKKYLDFGRTEEVKEAELVPGIREQMIESFKKLYEPLFYGAIIRVDFFVHRGQVYVNEINAVPGSLANYLFEDFLTPLQALARNLPKPRAIPIDYHYINSIQSAKK</sequence>
<dbReference type="Pfam" id="PF07478">
    <property type="entry name" value="Dala_Dala_lig_C"/>
    <property type="match status" value="1"/>
</dbReference>
<keyword evidence="12 14" id="KW-0961">Cell wall biogenesis/degradation</keyword>
<dbReference type="GO" id="GO:0008360">
    <property type="term" value="P:regulation of cell shape"/>
    <property type="evidence" value="ECO:0007669"/>
    <property type="project" value="UniProtKB-KW"/>
</dbReference>
<dbReference type="InterPro" id="IPR011761">
    <property type="entry name" value="ATP-grasp"/>
</dbReference>
<comment type="pathway">
    <text evidence="14">Cell wall biogenesis; peptidoglycan biosynthesis.</text>
</comment>
<dbReference type="PROSITE" id="PS00843">
    <property type="entry name" value="DALA_DALA_LIGASE_1"/>
    <property type="match status" value="1"/>
</dbReference>
<protein>
    <recommendedName>
        <fullName evidence="5 14">D-alanine--D-alanine ligase</fullName>
        <ecNumber evidence="5 14">6.3.2.4</ecNumber>
    </recommendedName>
    <alternativeName>
        <fullName evidence="14">D-Ala-D-Ala ligase</fullName>
    </alternativeName>
    <alternativeName>
        <fullName evidence="14">D-alanylalanine synthetase</fullName>
    </alternativeName>
</protein>
<comment type="cofactor">
    <cofactor evidence="1">
        <name>Mn(2+)</name>
        <dbReference type="ChEBI" id="CHEBI:29035"/>
    </cofactor>
</comment>
<dbReference type="InterPro" id="IPR016185">
    <property type="entry name" value="PreATP-grasp_dom_sf"/>
</dbReference>
<dbReference type="NCBIfam" id="TIGR01205">
    <property type="entry name" value="D_ala_D_alaTIGR"/>
    <property type="match status" value="1"/>
</dbReference>
<evidence type="ECO:0000256" key="1">
    <source>
        <dbReference type="ARBA" id="ARBA00001936"/>
    </source>
</evidence>
<dbReference type="PANTHER" id="PTHR23132:SF23">
    <property type="entry name" value="D-ALANINE--D-ALANINE LIGASE B"/>
    <property type="match status" value="1"/>
</dbReference>
<dbReference type="Gene3D" id="3.40.50.20">
    <property type="match status" value="1"/>
</dbReference>
<dbReference type="PANTHER" id="PTHR23132">
    <property type="entry name" value="D-ALANINE--D-ALANINE LIGASE"/>
    <property type="match status" value="1"/>
</dbReference>
<keyword evidence="8 15" id="KW-0547">Nucleotide-binding</keyword>
<evidence type="ECO:0000259" key="16">
    <source>
        <dbReference type="PROSITE" id="PS50975"/>
    </source>
</evidence>
<organism evidence="17 18">
    <name type="scientific">Nitratiruptor tergarcus DSM 16512</name>
    <dbReference type="NCBI Taxonomy" id="1069081"/>
    <lineage>
        <taxon>Bacteria</taxon>
        <taxon>Pseudomonadati</taxon>
        <taxon>Campylobacterota</taxon>
        <taxon>Epsilonproteobacteria</taxon>
        <taxon>Nautiliales</taxon>
        <taxon>Nitratiruptoraceae</taxon>
        <taxon>Nitratiruptor</taxon>
    </lineage>
</organism>
<dbReference type="InterPro" id="IPR005905">
    <property type="entry name" value="D_ala_D_ala"/>
</dbReference>
<evidence type="ECO:0000256" key="3">
    <source>
        <dbReference type="ARBA" id="ARBA00004496"/>
    </source>
</evidence>
<dbReference type="UniPathway" id="UPA00219"/>
<proteinExistence type="inferred from homology"/>
<dbReference type="InterPro" id="IPR011095">
    <property type="entry name" value="Dala_Dala_lig_C"/>
</dbReference>
<dbReference type="InterPro" id="IPR000291">
    <property type="entry name" value="D-Ala_lig_Van_CS"/>
</dbReference>
<evidence type="ECO:0000256" key="7">
    <source>
        <dbReference type="ARBA" id="ARBA00022598"/>
    </source>
</evidence>
<comment type="catalytic activity">
    <reaction evidence="13 14">
        <text>2 D-alanine + ATP = D-alanyl-D-alanine + ADP + phosphate + H(+)</text>
        <dbReference type="Rhea" id="RHEA:11224"/>
        <dbReference type="ChEBI" id="CHEBI:15378"/>
        <dbReference type="ChEBI" id="CHEBI:30616"/>
        <dbReference type="ChEBI" id="CHEBI:43474"/>
        <dbReference type="ChEBI" id="CHEBI:57416"/>
        <dbReference type="ChEBI" id="CHEBI:57822"/>
        <dbReference type="ChEBI" id="CHEBI:456216"/>
        <dbReference type="EC" id="6.3.2.4"/>
    </reaction>
</comment>
<keyword evidence="6 14" id="KW-0963">Cytoplasm</keyword>
<comment type="subcellular location">
    <subcellularLocation>
        <location evidence="3 14">Cytoplasm</location>
    </subcellularLocation>
</comment>
<dbReference type="NCBIfam" id="NF002527">
    <property type="entry name" value="PRK01966.1-3"/>
    <property type="match status" value="1"/>
</dbReference>
<feature type="domain" description="ATP-grasp" evidence="16">
    <location>
        <begin position="131"/>
        <end position="329"/>
    </location>
</feature>
<dbReference type="RefSeq" id="WP_084276182.1">
    <property type="nucleotide sequence ID" value="NZ_AP026671.1"/>
</dbReference>
<keyword evidence="9 15" id="KW-0067">ATP-binding</keyword>
<evidence type="ECO:0000256" key="11">
    <source>
        <dbReference type="ARBA" id="ARBA00022984"/>
    </source>
</evidence>
<keyword evidence="10 14" id="KW-0133">Cell shape</keyword>
<comment type="cofactor">
    <cofactor evidence="2">
        <name>Mg(2+)</name>
        <dbReference type="ChEBI" id="CHEBI:18420"/>
    </cofactor>
</comment>
<dbReference type="GO" id="GO:0046872">
    <property type="term" value="F:metal ion binding"/>
    <property type="evidence" value="ECO:0007669"/>
    <property type="project" value="InterPro"/>
</dbReference>
<name>A0A1W1WUK9_9BACT</name>
<evidence type="ECO:0000256" key="10">
    <source>
        <dbReference type="ARBA" id="ARBA00022960"/>
    </source>
</evidence>
<dbReference type="STRING" id="1069081.SAMN05660197_1704"/>
<evidence type="ECO:0000256" key="6">
    <source>
        <dbReference type="ARBA" id="ARBA00022490"/>
    </source>
</evidence>
<dbReference type="InterPro" id="IPR011127">
    <property type="entry name" value="Dala_Dala_lig_N"/>
</dbReference>
<keyword evidence="11 14" id="KW-0573">Peptidoglycan synthesis</keyword>
<dbReference type="Gene3D" id="3.30.1490.20">
    <property type="entry name" value="ATP-grasp fold, A domain"/>
    <property type="match status" value="1"/>
</dbReference>
<evidence type="ECO:0000256" key="4">
    <source>
        <dbReference type="ARBA" id="ARBA00010871"/>
    </source>
</evidence>
<dbReference type="AlphaFoldDB" id="A0A1W1WUK9"/>
<dbReference type="SUPFAM" id="SSF56059">
    <property type="entry name" value="Glutathione synthetase ATP-binding domain-like"/>
    <property type="match status" value="1"/>
</dbReference>
<dbReference type="GO" id="GO:0005524">
    <property type="term" value="F:ATP binding"/>
    <property type="evidence" value="ECO:0007669"/>
    <property type="project" value="UniProtKB-UniRule"/>
</dbReference>
<dbReference type="PROSITE" id="PS00844">
    <property type="entry name" value="DALA_DALA_LIGASE_2"/>
    <property type="match status" value="1"/>
</dbReference>
<dbReference type="EMBL" id="FWWZ01000001">
    <property type="protein sequence ID" value="SMC09882.1"/>
    <property type="molecule type" value="Genomic_DNA"/>
</dbReference>